<evidence type="ECO:0000256" key="2">
    <source>
        <dbReference type="SAM" id="MobiDB-lite"/>
    </source>
</evidence>
<feature type="coiled-coil region" evidence="1">
    <location>
        <begin position="280"/>
        <end position="379"/>
    </location>
</feature>
<evidence type="ECO:0000256" key="1">
    <source>
        <dbReference type="SAM" id="Coils"/>
    </source>
</evidence>
<organism evidence="3">
    <name type="scientific">uncultured Caudovirales phage</name>
    <dbReference type="NCBI Taxonomy" id="2100421"/>
    <lineage>
        <taxon>Viruses</taxon>
        <taxon>Duplodnaviria</taxon>
        <taxon>Heunggongvirae</taxon>
        <taxon>Uroviricota</taxon>
        <taxon>Caudoviricetes</taxon>
        <taxon>Peduoviridae</taxon>
        <taxon>Maltschvirus</taxon>
        <taxon>Maltschvirus maltsch</taxon>
    </lineage>
</organism>
<accession>A0A6J5Q3G0</accession>
<evidence type="ECO:0000313" key="3">
    <source>
        <dbReference type="EMBL" id="CAB4177942.1"/>
    </source>
</evidence>
<sequence length="528" mass="56624">MAITITAKLDVSGVKSGANEAAAAVDGLGQATASTSDQMANELLDTRNEIQKLTDEIEDLQHELDDMASIAGESFDEMGGSASEAGEALKAVGGGAAESRDKIKTVAVAYLAVVDVAKKVSELAKKAGEAIAWMAENGNPAAVELQESFKKVKQSILDIAEDPAFQDMMAGLAVTIREDVIPAIRAIPDAWVATQDFLEDGFAAIGESVGLFAEGTREAMNEMQEADAKNRALRQNKLAGEKEERKSKDSLTKVEEGLAKIEESRFDAAIQGALAQVGSEEELRDVIDDLTESIREQAKEGKLSDEERERGLKRIAAAEDRYRQVKADKEKAAADKAVKIEEDAAKEREKVAQEEADNKEKLAKEALDLERHNHEERKRLVMGGDVKGAEQLLGAQSREQVKEAYAQKKAEEAAGAFDASGASAKEVAAGRKRALVQARRQFDNGTADSADIRDAQVELAGKAADSAVLQGKSSKETAQATKEAIAELAKTQNELEQVQSEMAGIRSLMGGISQQGERRRAQVAGSRQ</sequence>
<feature type="coiled-coil region" evidence="1">
    <location>
        <begin position="216"/>
        <end position="243"/>
    </location>
</feature>
<dbReference type="EMBL" id="LR796964">
    <property type="protein sequence ID" value="CAB4177942.1"/>
    <property type="molecule type" value="Genomic_DNA"/>
</dbReference>
<reference evidence="3" key="1">
    <citation type="submission" date="2020-05" db="EMBL/GenBank/DDBJ databases">
        <authorList>
            <person name="Chiriac C."/>
            <person name="Salcher M."/>
            <person name="Ghai R."/>
            <person name="Kavagutti S V."/>
        </authorList>
    </citation>
    <scope>NUCLEOTIDE SEQUENCE</scope>
</reference>
<feature type="region of interest" description="Disordered" evidence="2">
    <location>
        <begin position="509"/>
        <end position="528"/>
    </location>
</feature>
<feature type="region of interest" description="Disordered" evidence="2">
    <location>
        <begin position="411"/>
        <end position="430"/>
    </location>
</feature>
<name>A0A6J5Q3G0_9CAUD</name>
<gene>
    <name evidence="3" type="ORF">UFOVP1004_41</name>
</gene>
<protein>
    <submittedName>
        <fullName evidence="3">Uncharacterized protein</fullName>
    </submittedName>
</protein>
<feature type="compositionally biased region" description="Low complexity" evidence="2">
    <location>
        <begin position="413"/>
        <end position="424"/>
    </location>
</feature>
<feature type="coiled-coil region" evidence="1">
    <location>
        <begin position="478"/>
        <end position="508"/>
    </location>
</feature>
<keyword evidence="1" id="KW-0175">Coiled coil</keyword>
<proteinExistence type="predicted"/>
<feature type="coiled-coil region" evidence="1">
    <location>
        <begin position="36"/>
        <end position="70"/>
    </location>
</feature>